<dbReference type="GO" id="GO:0005739">
    <property type="term" value="C:mitochondrion"/>
    <property type="evidence" value="ECO:0007669"/>
    <property type="project" value="TreeGrafter"/>
</dbReference>
<dbReference type="SMART" id="SM00450">
    <property type="entry name" value="RHOD"/>
    <property type="match status" value="2"/>
</dbReference>
<proteinExistence type="predicted"/>
<dbReference type="InterPro" id="IPR001763">
    <property type="entry name" value="Rhodanese-like_dom"/>
</dbReference>
<gene>
    <name evidence="4" type="ORF">IV203_010732</name>
</gene>
<evidence type="ECO:0000259" key="3">
    <source>
        <dbReference type="PROSITE" id="PS50206"/>
    </source>
</evidence>
<accession>A0A9K3PL27</accession>
<organism evidence="4 5">
    <name type="scientific">Nitzschia inconspicua</name>
    <dbReference type="NCBI Taxonomy" id="303405"/>
    <lineage>
        <taxon>Eukaryota</taxon>
        <taxon>Sar</taxon>
        <taxon>Stramenopiles</taxon>
        <taxon>Ochrophyta</taxon>
        <taxon>Bacillariophyta</taxon>
        <taxon>Bacillariophyceae</taxon>
        <taxon>Bacillariophycidae</taxon>
        <taxon>Bacillariales</taxon>
        <taxon>Bacillariaceae</taxon>
        <taxon>Nitzschia</taxon>
    </lineage>
</organism>
<dbReference type="EMBL" id="JAGRRH010000018">
    <property type="protein sequence ID" value="KAG7351372.1"/>
    <property type="molecule type" value="Genomic_DNA"/>
</dbReference>
<reference evidence="4" key="1">
    <citation type="journal article" date="2021" name="Sci. Rep.">
        <title>Diploid genomic architecture of Nitzschia inconspicua, an elite biomass production diatom.</title>
        <authorList>
            <person name="Oliver A."/>
            <person name="Podell S."/>
            <person name="Pinowska A."/>
            <person name="Traller J.C."/>
            <person name="Smith S.R."/>
            <person name="McClure R."/>
            <person name="Beliaev A."/>
            <person name="Bohutskyi P."/>
            <person name="Hill E.A."/>
            <person name="Rabines A."/>
            <person name="Zheng H."/>
            <person name="Allen L.Z."/>
            <person name="Kuo A."/>
            <person name="Grigoriev I.V."/>
            <person name="Allen A.E."/>
            <person name="Hazlebeck D."/>
            <person name="Allen E.E."/>
        </authorList>
    </citation>
    <scope>NUCLEOTIDE SEQUENCE</scope>
    <source>
        <strain evidence="4">Hildebrandi</strain>
    </source>
</reference>
<dbReference type="GO" id="GO:0004792">
    <property type="term" value="F:thiosulfate-cyanide sulfurtransferase activity"/>
    <property type="evidence" value="ECO:0007669"/>
    <property type="project" value="TreeGrafter"/>
</dbReference>
<dbReference type="PANTHER" id="PTHR11364">
    <property type="entry name" value="THIOSULFATE SULFERTANSFERASE"/>
    <property type="match status" value="1"/>
</dbReference>
<protein>
    <submittedName>
        <fullName evidence="4">Thiosulfate sulfurtransferase</fullName>
    </submittedName>
</protein>
<sequence>MFRQSWLSSFFVIVAAATLSAQAFIPIVNIQFTLSPSRPSKRCMTTSFSSNDDTGSLSDNLQLMSKKNLWSVEECLEEYRRDKENVVFLDATWFHKGSRNGLDEYLEGPRLPGAQYWDLVELSCSYELFPENNPKKLFAMFPPERLVASAFDWMKITPQSTLIVYARKGARFTPRVWYMLKRYCVPDQTIGLMQGSLEDWIRLGGPVDSGTLDKSQHVCNATKLAASKATPSYPVSPLARQQLVDMNFVLNLLEEDEAIRPIILDTRGSSFATKGHIPGAIHIPYSSLTEEGSTIRLKTKEEIINILKDRVGTDKYERLATESVLLTCGSAVSVCHLALAFEELGFVEPMIYDGSWNEWGKDPSTPKET</sequence>
<evidence type="ECO:0000313" key="4">
    <source>
        <dbReference type="EMBL" id="KAG7351372.1"/>
    </source>
</evidence>
<evidence type="ECO:0000256" key="1">
    <source>
        <dbReference type="ARBA" id="ARBA00022679"/>
    </source>
</evidence>
<dbReference type="PROSITE" id="PS50206">
    <property type="entry name" value="RHODANESE_3"/>
    <property type="match status" value="2"/>
</dbReference>
<evidence type="ECO:0000256" key="2">
    <source>
        <dbReference type="SAM" id="SignalP"/>
    </source>
</evidence>
<dbReference type="InterPro" id="IPR045078">
    <property type="entry name" value="TST/MPST-like"/>
</dbReference>
<comment type="caution">
    <text evidence="4">The sequence shown here is derived from an EMBL/GenBank/DDBJ whole genome shotgun (WGS) entry which is preliminary data.</text>
</comment>
<keyword evidence="5" id="KW-1185">Reference proteome</keyword>
<dbReference type="PANTHER" id="PTHR11364:SF27">
    <property type="entry name" value="SULFURTRANSFERASE"/>
    <property type="match status" value="1"/>
</dbReference>
<dbReference type="Pfam" id="PF00581">
    <property type="entry name" value="Rhodanese"/>
    <property type="match status" value="1"/>
</dbReference>
<feature type="domain" description="Rhodanese" evidence="3">
    <location>
        <begin position="82"/>
        <end position="209"/>
    </location>
</feature>
<feature type="chain" id="PRO_5039892085" evidence="2">
    <location>
        <begin position="24"/>
        <end position="369"/>
    </location>
</feature>
<dbReference type="AlphaFoldDB" id="A0A9K3PL27"/>
<feature type="signal peptide" evidence="2">
    <location>
        <begin position="1"/>
        <end position="23"/>
    </location>
</feature>
<dbReference type="OrthoDB" id="270167at2759"/>
<reference evidence="4" key="2">
    <citation type="submission" date="2021-04" db="EMBL/GenBank/DDBJ databases">
        <authorList>
            <person name="Podell S."/>
        </authorList>
    </citation>
    <scope>NUCLEOTIDE SEQUENCE</scope>
    <source>
        <strain evidence="4">Hildebrandi</strain>
    </source>
</reference>
<name>A0A9K3PL27_9STRA</name>
<evidence type="ECO:0000313" key="5">
    <source>
        <dbReference type="Proteomes" id="UP000693970"/>
    </source>
</evidence>
<keyword evidence="2" id="KW-0732">Signal</keyword>
<dbReference type="Proteomes" id="UP000693970">
    <property type="component" value="Unassembled WGS sequence"/>
</dbReference>
<feature type="domain" description="Rhodanese" evidence="3">
    <location>
        <begin position="257"/>
        <end position="368"/>
    </location>
</feature>
<keyword evidence="1" id="KW-0808">Transferase</keyword>